<evidence type="ECO:0000313" key="2">
    <source>
        <dbReference type="Proteomes" id="UP000243686"/>
    </source>
</evidence>
<reference evidence="1 2" key="1">
    <citation type="submission" date="2015-03" db="EMBL/GenBank/DDBJ databases">
        <title>Draft genome of the nematode, Opisthorchis viverrini.</title>
        <authorList>
            <person name="Mitreva M."/>
        </authorList>
    </citation>
    <scope>NUCLEOTIDE SEQUENCE [LARGE SCALE GENOMIC DNA]</scope>
    <source>
        <strain evidence="1">Khon Kaen</strain>
    </source>
</reference>
<dbReference type="AlphaFoldDB" id="A0A1S8WG66"/>
<gene>
    <name evidence="1" type="ORF">X801_10809</name>
</gene>
<protein>
    <submittedName>
        <fullName evidence="1">Uncharacterized protein</fullName>
    </submittedName>
</protein>
<evidence type="ECO:0000313" key="1">
    <source>
        <dbReference type="EMBL" id="OON13416.1"/>
    </source>
</evidence>
<organism evidence="1 2">
    <name type="scientific">Opisthorchis viverrini</name>
    <name type="common">Southeast Asian liver fluke</name>
    <dbReference type="NCBI Taxonomy" id="6198"/>
    <lineage>
        <taxon>Eukaryota</taxon>
        <taxon>Metazoa</taxon>
        <taxon>Spiralia</taxon>
        <taxon>Lophotrochozoa</taxon>
        <taxon>Platyhelminthes</taxon>
        <taxon>Trematoda</taxon>
        <taxon>Digenea</taxon>
        <taxon>Opisthorchiida</taxon>
        <taxon>Opisthorchiata</taxon>
        <taxon>Opisthorchiidae</taxon>
        <taxon>Opisthorchis</taxon>
    </lineage>
</organism>
<name>A0A1S8WG66_OPIVI</name>
<dbReference type="EMBL" id="KV907419">
    <property type="protein sequence ID" value="OON13416.1"/>
    <property type="molecule type" value="Genomic_DNA"/>
</dbReference>
<dbReference type="Proteomes" id="UP000243686">
    <property type="component" value="Unassembled WGS sequence"/>
</dbReference>
<proteinExistence type="predicted"/>
<accession>A0A1S8WG66</accession>
<sequence>MSVVANRLFPKPVDRAHITRGAFVASAGYLKYSNGIRYGFIEFQKIPEESFCATTNRSLLGILRIRNFDFTGLAQKLLNNFFRLKSGNLNDDIYQCATKSCGVDWEYPWNTQMKSVSKNYLVRRGVE</sequence>
<keyword evidence="2" id="KW-1185">Reference proteome</keyword>